<dbReference type="Pfam" id="PF02515">
    <property type="entry name" value="CoA_transf_3"/>
    <property type="match status" value="1"/>
</dbReference>
<proteinExistence type="predicted"/>
<evidence type="ECO:0000313" key="1">
    <source>
        <dbReference type="EMBL" id="AQV94448.1"/>
    </source>
</evidence>
<reference evidence="2" key="1">
    <citation type="submission" date="2017-02" db="EMBL/GenBank/DDBJ databases">
        <title>Complete genome sequence of Cupriavidus necator strain NH9, a 3-chlorobenzoate degrader.</title>
        <authorList>
            <person name="Moriuchi R."/>
            <person name="Dohra H."/>
            <person name="Ogawa N."/>
        </authorList>
    </citation>
    <scope>NUCLEOTIDE SEQUENCE [LARGE SCALE GENOMIC DNA]</scope>
    <source>
        <strain evidence="2">NH9</strain>
    </source>
</reference>
<organism evidence="1 2">
    <name type="scientific">Cupriavidus necator</name>
    <name type="common">Alcaligenes eutrophus</name>
    <name type="synonym">Ralstonia eutropha</name>
    <dbReference type="NCBI Taxonomy" id="106590"/>
    <lineage>
        <taxon>Bacteria</taxon>
        <taxon>Pseudomonadati</taxon>
        <taxon>Pseudomonadota</taxon>
        <taxon>Betaproteobacteria</taxon>
        <taxon>Burkholderiales</taxon>
        <taxon>Burkholderiaceae</taxon>
        <taxon>Cupriavidus</taxon>
    </lineage>
</organism>
<dbReference type="PANTHER" id="PTHR48228:SF5">
    <property type="entry name" value="ALPHA-METHYLACYL-COA RACEMASE"/>
    <property type="match status" value="1"/>
</dbReference>
<dbReference type="SUPFAM" id="SSF89796">
    <property type="entry name" value="CoA-transferase family III (CaiB/BaiF)"/>
    <property type="match status" value="1"/>
</dbReference>
<dbReference type="InterPro" id="IPR050509">
    <property type="entry name" value="CoA-transferase_III"/>
</dbReference>
<dbReference type="OrthoDB" id="8523055at2"/>
<keyword evidence="1" id="KW-0808">Transferase</keyword>
<name>A0A1U9UP69_CUPNE</name>
<dbReference type="InterPro" id="IPR023606">
    <property type="entry name" value="CoA-Trfase_III_dom_1_sf"/>
</dbReference>
<sequence>MNQIPVATWSCLQDARILDLSQLLPGPHAALALSQLGADVIKVEQPGGDTLRAMGHNAFAQLNHGKRCISLDLKTGEGRSAFLALAREADAVIEGFRPGVMDRLGLGYDALRAENPRIVMCSISGFGQTGPYAADAGHDLNYLALAGYWAVPAQVEDTVARPRVRVSDYAAAAYASLSLAVAIMSARQSGRGQHLDVSIHDAILAWTAGAAWTAKCAIDVGTGTPGVMPDNDIFETADGRHLVLGIMENKFWLSLRDRLGAEHPELLLPQYESRPQRQQRKGEVHAMLKRIFASRPLAAWEAVFEGTDVPFSPILNAAELFDDPHVQARRVIRALDDGTCMAARFPVKFSAGLGDIPARVASIGQDNEAVIPASGWPRRDSLT</sequence>
<dbReference type="KEGG" id="cuh:BJN34_11170"/>
<protein>
    <submittedName>
        <fullName evidence="1">CoA transferase</fullName>
    </submittedName>
</protein>
<evidence type="ECO:0000313" key="2">
    <source>
        <dbReference type="Proteomes" id="UP000189627"/>
    </source>
</evidence>
<gene>
    <name evidence="1" type="ORF">BJN34_11170</name>
</gene>
<dbReference type="RefSeq" id="WP_078196677.1">
    <property type="nucleotide sequence ID" value="NZ_CP017757.2"/>
</dbReference>
<dbReference type="Gene3D" id="3.40.50.10540">
    <property type="entry name" value="Crotonobetainyl-coa:carnitine coa-transferase, domain 1"/>
    <property type="match status" value="1"/>
</dbReference>
<dbReference type="GO" id="GO:0016740">
    <property type="term" value="F:transferase activity"/>
    <property type="evidence" value="ECO:0007669"/>
    <property type="project" value="UniProtKB-KW"/>
</dbReference>
<dbReference type="InterPro" id="IPR003673">
    <property type="entry name" value="CoA-Trfase_fam_III"/>
</dbReference>
<dbReference type="InterPro" id="IPR044855">
    <property type="entry name" value="CoA-Trfase_III_dom3_sf"/>
</dbReference>
<dbReference type="EMBL" id="CP017757">
    <property type="protein sequence ID" value="AQV94448.1"/>
    <property type="molecule type" value="Genomic_DNA"/>
</dbReference>
<dbReference type="Gene3D" id="3.30.1540.10">
    <property type="entry name" value="formyl-coa transferase, domain 3"/>
    <property type="match status" value="1"/>
</dbReference>
<dbReference type="Proteomes" id="UP000189627">
    <property type="component" value="Chromosome 1"/>
</dbReference>
<dbReference type="PANTHER" id="PTHR48228">
    <property type="entry name" value="SUCCINYL-COA--D-CITRAMALATE COA-TRANSFERASE"/>
    <property type="match status" value="1"/>
</dbReference>
<dbReference type="AlphaFoldDB" id="A0A1U9UP69"/>
<accession>A0A1U9UP69</accession>